<dbReference type="EMBL" id="LR797047">
    <property type="protein sequence ID" value="CAB4183651.1"/>
    <property type="molecule type" value="Genomic_DNA"/>
</dbReference>
<evidence type="ECO:0000313" key="4">
    <source>
        <dbReference type="EMBL" id="CAB4202288.1"/>
    </source>
</evidence>
<evidence type="ECO:0000313" key="5">
    <source>
        <dbReference type="EMBL" id="CAB4214752.1"/>
    </source>
</evidence>
<reference evidence="5" key="1">
    <citation type="submission" date="2020-05" db="EMBL/GenBank/DDBJ databases">
        <authorList>
            <person name="Chiriac C."/>
            <person name="Salcher M."/>
            <person name="Ghai R."/>
            <person name="Kavagutti S V."/>
        </authorList>
    </citation>
    <scope>NUCLEOTIDE SEQUENCE</scope>
</reference>
<dbReference type="EMBL" id="LR796883">
    <property type="protein sequence ID" value="CAB4172688.1"/>
    <property type="molecule type" value="Genomic_DNA"/>
</dbReference>
<dbReference type="EMBL" id="LR797322">
    <property type="protein sequence ID" value="CAB4202288.1"/>
    <property type="molecule type" value="Genomic_DNA"/>
</dbReference>
<evidence type="ECO:0000313" key="1">
    <source>
        <dbReference type="EMBL" id="CAB4152185.1"/>
    </source>
</evidence>
<protein>
    <submittedName>
        <fullName evidence="5">Uncharacterized protein</fullName>
    </submittedName>
</protein>
<proteinExistence type="predicted"/>
<dbReference type="EMBL" id="LR797416">
    <property type="protein sequence ID" value="CAB4214752.1"/>
    <property type="molecule type" value="Genomic_DNA"/>
</dbReference>
<name>A0A6J5SKN2_9CAUD</name>
<evidence type="ECO:0000313" key="6">
    <source>
        <dbReference type="EMBL" id="CAB5229312.1"/>
    </source>
</evidence>
<sequence length="86" mass="9420">MISSKFGIPVDNHFRCDVVTMLLEFVDTGGQSHAGNLGKSVHRRDWSPLQQFQNQIVLAPNSAANSATNFFSESVASLGKRLLICL</sequence>
<organism evidence="5">
    <name type="scientific">uncultured Caudovirales phage</name>
    <dbReference type="NCBI Taxonomy" id="2100421"/>
    <lineage>
        <taxon>Viruses</taxon>
        <taxon>Duplodnaviria</taxon>
        <taxon>Heunggongvirae</taxon>
        <taxon>Uroviricota</taxon>
        <taxon>Caudoviricetes</taxon>
        <taxon>Peduoviridae</taxon>
        <taxon>Maltschvirus</taxon>
        <taxon>Maltschvirus maltsch</taxon>
    </lineage>
</organism>
<evidence type="ECO:0000313" key="3">
    <source>
        <dbReference type="EMBL" id="CAB4183651.1"/>
    </source>
</evidence>
<accession>A0A6J5SKN2</accession>
<evidence type="ECO:0000313" key="2">
    <source>
        <dbReference type="EMBL" id="CAB4172688.1"/>
    </source>
</evidence>
<gene>
    <name evidence="3" type="ORF">UFOVP1104_53</name>
    <name evidence="4" type="ORF">UFOVP1371_5</name>
    <name evidence="5" type="ORF">UFOVP1468_13</name>
    <name evidence="6" type="ORF">UFOVP1555_24</name>
    <name evidence="1" type="ORF">UFOVP596_57</name>
    <name evidence="2" type="ORF">UFOVP938_48</name>
</gene>
<dbReference type="EMBL" id="LR796570">
    <property type="protein sequence ID" value="CAB4152185.1"/>
    <property type="molecule type" value="Genomic_DNA"/>
</dbReference>
<dbReference type="EMBL" id="LR798399">
    <property type="protein sequence ID" value="CAB5229312.1"/>
    <property type="molecule type" value="Genomic_DNA"/>
</dbReference>